<sequence>MERYLSSLRFGANVCLGTPGAEEGSALSSAGLRAQPDDARLTLRLAAQVCAICLGGVTEAFHKSCVLPWIRSGKFVMSFGPAAARLGRREMIFPTQSAGKPRPLHMHENAWVSDWSCEPEASRATLQYTSAAASRSKGSLQKCTSMVMMLLKCALVALAAVEAVRYDTASRSAEPVAVNTVKECGDMSMHVSGTSDEGETIDETSWLDSDIVNSFGGYPIFQRQTSDGRRLQYYLGCNHTGHAVLYFDELDDDGEPVPGTFAVRQLEIGQPLRIYVGMDGEGEEAAEFSWSLLILETLVQGVVTFWDDSGVRFADFIGPPPPRYTMTTTSTPRTIQPQSAWRRARRGLWFVTTSTPEPEPAEDADESQSEADSDIVSIQTGRVQRALQLDPGTQEEASVTTAVDPASPHLRGLTFCHRGVTLEIQGTMNRTASNKSVLKPVHQKVKVPASFYTKLGGMRIYTKQAHGQLDKIYFLRCDYTNGQPFLIMRQGGDVQVRRFNIKWWRTTSISESLGERLTLLADPTSVPYPVVKGYITVTPD</sequence>
<name>A0A1Q9ES71_SYMMI</name>
<gene>
    <name evidence="2" type="ORF">AK812_SmicGene5981</name>
</gene>
<organism evidence="2 3">
    <name type="scientific">Symbiodinium microadriaticum</name>
    <name type="common">Dinoflagellate</name>
    <name type="synonym">Zooxanthella microadriatica</name>
    <dbReference type="NCBI Taxonomy" id="2951"/>
    <lineage>
        <taxon>Eukaryota</taxon>
        <taxon>Sar</taxon>
        <taxon>Alveolata</taxon>
        <taxon>Dinophyceae</taxon>
        <taxon>Suessiales</taxon>
        <taxon>Symbiodiniaceae</taxon>
        <taxon>Symbiodinium</taxon>
    </lineage>
</organism>
<keyword evidence="3" id="KW-1185">Reference proteome</keyword>
<dbReference type="EMBL" id="LSRX01000081">
    <property type="protein sequence ID" value="OLQ10287.1"/>
    <property type="molecule type" value="Genomic_DNA"/>
</dbReference>
<evidence type="ECO:0000256" key="1">
    <source>
        <dbReference type="SAM" id="MobiDB-lite"/>
    </source>
</evidence>
<comment type="caution">
    <text evidence="2">The sequence shown here is derived from an EMBL/GenBank/DDBJ whole genome shotgun (WGS) entry which is preliminary data.</text>
</comment>
<dbReference type="OrthoDB" id="8062037at2759"/>
<feature type="region of interest" description="Disordered" evidence="1">
    <location>
        <begin position="353"/>
        <end position="373"/>
    </location>
</feature>
<dbReference type="AlphaFoldDB" id="A0A1Q9ES71"/>
<protein>
    <submittedName>
        <fullName evidence="2">Uncharacterized protein</fullName>
    </submittedName>
</protein>
<dbReference type="Proteomes" id="UP000186817">
    <property type="component" value="Unassembled WGS sequence"/>
</dbReference>
<evidence type="ECO:0000313" key="2">
    <source>
        <dbReference type="EMBL" id="OLQ10287.1"/>
    </source>
</evidence>
<evidence type="ECO:0000313" key="3">
    <source>
        <dbReference type="Proteomes" id="UP000186817"/>
    </source>
</evidence>
<feature type="compositionally biased region" description="Acidic residues" evidence="1">
    <location>
        <begin position="359"/>
        <end position="373"/>
    </location>
</feature>
<accession>A0A1Q9ES71</accession>
<reference evidence="2 3" key="1">
    <citation type="submission" date="2016-02" db="EMBL/GenBank/DDBJ databases">
        <title>Genome analysis of coral dinoflagellate symbionts highlights evolutionary adaptations to a symbiotic lifestyle.</title>
        <authorList>
            <person name="Aranda M."/>
            <person name="Li Y."/>
            <person name="Liew Y.J."/>
            <person name="Baumgarten S."/>
            <person name="Simakov O."/>
            <person name="Wilson M."/>
            <person name="Piel J."/>
            <person name="Ashoor H."/>
            <person name="Bougouffa S."/>
            <person name="Bajic V.B."/>
            <person name="Ryu T."/>
            <person name="Ravasi T."/>
            <person name="Bayer T."/>
            <person name="Micklem G."/>
            <person name="Kim H."/>
            <person name="Bhak J."/>
            <person name="Lajeunesse T.C."/>
            <person name="Voolstra C.R."/>
        </authorList>
    </citation>
    <scope>NUCLEOTIDE SEQUENCE [LARGE SCALE GENOMIC DNA]</scope>
    <source>
        <strain evidence="2 3">CCMP2467</strain>
    </source>
</reference>
<proteinExistence type="predicted"/>